<dbReference type="Gene3D" id="3.60.70.12">
    <property type="entry name" value="L-amino peptidase D-ALA esterase/amidase"/>
    <property type="match status" value="1"/>
</dbReference>
<gene>
    <name evidence="2" type="ORF">METZ01_LOCUS323315</name>
</gene>
<dbReference type="AlphaFoldDB" id="A0A382PEZ3"/>
<evidence type="ECO:0000313" key="2">
    <source>
        <dbReference type="EMBL" id="SVC70461.1"/>
    </source>
</evidence>
<reference evidence="2" key="1">
    <citation type="submission" date="2018-05" db="EMBL/GenBank/DDBJ databases">
        <authorList>
            <person name="Lanie J.A."/>
            <person name="Ng W.-L."/>
            <person name="Kazmierczak K.M."/>
            <person name="Andrzejewski T.M."/>
            <person name="Davidsen T.M."/>
            <person name="Wayne K.J."/>
            <person name="Tettelin H."/>
            <person name="Glass J.I."/>
            <person name="Rusch D."/>
            <person name="Podicherti R."/>
            <person name="Tsui H.-C.T."/>
            <person name="Winkler M.E."/>
        </authorList>
    </citation>
    <scope>NUCLEOTIDE SEQUENCE</scope>
</reference>
<protein>
    <recommendedName>
        <fullName evidence="3">Peptidase S58 DmpA</fullName>
    </recommendedName>
</protein>
<name>A0A382PEZ3_9ZZZZ</name>
<dbReference type="PANTHER" id="PTHR36512:SF3">
    <property type="entry name" value="BLR5678 PROTEIN"/>
    <property type="match status" value="1"/>
</dbReference>
<dbReference type="InterPro" id="IPR016117">
    <property type="entry name" value="ArgJ-like_dom_sf"/>
</dbReference>
<dbReference type="InterPro" id="IPR005321">
    <property type="entry name" value="Peptidase_S58_DmpA"/>
</dbReference>
<accession>A0A382PEZ3</accession>
<dbReference type="SUPFAM" id="SSF56266">
    <property type="entry name" value="DmpA/ArgJ-like"/>
    <property type="match status" value="1"/>
</dbReference>
<organism evidence="2">
    <name type="scientific">marine metagenome</name>
    <dbReference type="NCBI Taxonomy" id="408172"/>
    <lineage>
        <taxon>unclassified sequences</taxon>
        <taxon>metagenomes</taxon>
        <taxon>ecological metagenomes</taxon>
    </lineage>
</organism>
<comment type="similarity">
    <text evidence="1">Belongs to the peptidase S58 family.</text>
</comment>
<evidence type="ECO:0008006" key="3">
    <source>
        <dbReference type="Google" id="ProtNLM"/>
    </source>
</evidence>
<dbReference type="Pfam" id="PF03576">
    <property type="entry name" value="Peptidase_S58"/>
    <property type="match status" value="1"/>
</dbReference>
<dbReference type="EMBL" id="UINC01106066">
    <property type="protein sequence ID" value="SVC70461.1"/>
    <property type="molecule type" value="Genomic_DNA"/>
</dbReference>
<dbReference type="PANTHER" id="PTHR36512">
    <property type="entry name" value="D-AMINOPEPTIDASE"/>
    <property type="match status" value="1"/>
</dbReference>
<dbReference type="GO" id="GO:0004177">
    <property type="term" value="F:aminopeptidase activity"/>
    <property type="evidence" value="ECO:0007669"/>
    <property type="project" value="TreeGrafter"/>
</dbReference>
<evidence type="ECO:0000256" key="1">
    <source>
        <dbReference type="ARBA" id="ARBA00007068"/>
    </source>
</evidence>
<feature type="non-terminal residue" evidence="2">
    <location>
        <position position="1"/>
    </location>
</feature>
<proteinExistence type="inferred from homology"/>
<sequence length="134" mass="13109">VAVVVAVNAAGDVGDPATSTAVADGVFRGWPDSGDLFTASPGAGADAGPRGNTTIGAVVTDAALTKGECLLLAQSAHDGLARAVFPPHMRSDGDAFVAAATGTVPRGNGDGVADLDVLRVLTVAAVEQAVVRAC</sequence>